<dbReference type="GO" id="GO:0009117">
    <property type="term" value="P:nucleotide metabolic process"/>
    <property type="evidence" value="ECO:0007669"/>
    <property type="project" value="UniProtKB-KW"/>
</dbReference>
<evidence type="ECO:0000256" key="8">
    <source>
        <dbReference type="ARBA" id="ARBA00068163"/>
    </source>
</evidence>
<keyword evidence="11" id="KW-1185">Reference proteome</keyword>
<dbReference type="PANTHER" id="PTHR43213">
    <property type="entry name" value="BIFUNCTIONAL DTTP/UTP PYROPHOSPHATASE/METHYLTRANSFERASE PROTEIN-RELATED"/>
    <property type="match status" value="1"/>
</dbReference>
<reference evidence="10 11" key="1">
    <citation type="submission" date="2016-10" db="EMBL/GenBank/DDBJ databases">
        <authorList>
            <person name="de Groot N.N."/>
        </authorList>
    </citation>
    <scope>NUCLEOTIDE SEQUENCE [LARGE SCALE GENOMIC DNA]</scope>
    <source>
        <strain evidence="10 11">IBRC-M 10445</strain>
    </source>
</reference>
<feature type="active site" description="Proton acceptor" evidence="9">
    <location>
        <position position="71"/>
    </location>
</feature>
<comment type="subcellular location">
    <subcellularLocation>
        <location evidence="1 9">Cytoplasm</location>
    </subcellularLocation>
</comment>
<evidence type="ECO:0000256" key="5">
    <source>
        <dbReference type="ARBA" id="ARBA00050213"/>
    </source>
</evidence>
<keyword evidence="4 9" id="KW-0546">Nucleotide metabolism</keyword>
<comment type="catalytic activity">
    <reaction evidence="5 9">
        <text>N(7)-methyl-GTP + H2O = N(7)-methyl-GMP + diphosphate + H(+)</text>
        <dbReference type="Rhea" id="RHEA:58744"/>
        <dbReference type="ChEBI" id="CHEBI:15377"/>
        <dbReference type="ChEBI" id="CHEBI:15378"/>
        <dbReference type="ChEBI" id="CHEBI:33019"/>
        <dbReference type="ChEBI" id="CHEBI:58285"/>
        <dbReference type="ChEBI" id="CHEBI:87133"/>
    </reaction>
</comment>
<evidence type="ECO:0000256" key="3">
    <source>
        <dbReference type="ARBA" id="ARBA00022801"/>
    </source>
</evidence>
<dbReference type="EC" id="3.6.1.-" evidence="9"/>
<dbReference type="CDD" id="cd00555">
    <property type="entry name" value="Maf"/>
    <property type="match status" value="1"/>
</dbReference>
<feature type="site" description="Important for substrate specificity" evidence="9">
    <location>
        <position position="14"/>
    </location>
</feature>
<dbReference type="Proteomes" id="UP000199445">
    <property type="component" value="Unassembled WGS sequence"/>
</dbReference>
<gene>
    <name evidence="10" type="ORF">SAMN05216429_103252</name>
</gene>
<dbReference type="Gene3D" id="3.90.950.10">
    <property type="match status" value="1"/>
</dbReference>
<dbReference type="InterPro" id="IPR029001">
    <property type="entry name" value="ITPase-like_fam"/>
</dbReference>
<comment type="caution">
    <text evidence="9">Lacks conserved residue(s) required for the propagation of feature annotation.</text>
</comment>
<dbReference type="InterPro" id="IPR003697">
    <property type="entry name" value="Maf-like"/>
</dbReference>
<comment type="function">
    <text evidence="6 9">Nucleoside triphosphate pyrophosphatase that hydrolyzes 7-methyl-GTP (m(7)GTP). May have a dual role in cell division arrest and in preventing the incorporation of modified nucleotides into cellular nucleic acids.</text>
</comment>
<sequence>MNQPDLLLASSSPYRKALLERLGLPFRCQSPDIDESPQPGEAPEALAVRLAVAKARALASANPDSLIIGSDQVAALPDNSMLGKPGDHNRAKQQLMASSGQCVRFLTGLAVLDARTGTLNTHCETFSAHFRTLTEAEIEGYLHKERPYDCAGSFKMEGLGIALFERLEGRDPNSLVGLPLIALIDLLRELGINPLTRER</sequence>
<protein>
    <recommendedName>
        <fullName evidence="8 9">7-methyl-GTP pyrophosphatase</fullName>
        <shortName evidence="9">m(7)GTP pyrophosphatase</shortName>
        <ecNumber evidence="9">3.6.1.-</ecNumber>
    </recommendedName>
</protein>
<evidence type="ECO:0000313" key="11">
    <source>
        <dbReference type="Proteomes" id="UP000199445"/>
    </source>
</evidence>
<evidence type="ECO:0000256" key="7">
    <source>
        <dbReference type="ARBA" id="ARBA00060749"/>
    </source>
</evidence>
<accession>A0A1I3S908</accession>
<dbReference type="PANTHER" id="PTHR43213:SF10">
    <property type="entry name" value="7-METHYL-GTP PYROPHOSPHATASE"/>
    <property type="match status" value="1"/>
</dbReference>
<name>A0A1I3S908_9GAMM</name>
<feature type="site" description="Important for substrate specificity" evidence="9">
    <location>
        <position position="157"/>
    </location>
</feature>
<dbReference type="HAMAP" id="MF_00528">
    <property type="entry name" value="Maf"/>
    <property type="match status" value="1"/>
</dbReference>
<comment type="similarity">
    <text evidence="7 9">Belongs to the Maf family. YceF subfamily.</text>
</comment>
<proteinExistence type="inferred from homology"/>
<dbReference type="OrthoDB" id="9813694at2"/>
<dbReference type="SUPFAM" id="SSF52972">
    <property type="entry name" value="ITPase-like"/>
    <property type="match status" value="1"/>
</dbReference>
<dbReference type="EMBL" id="FOSC01000003">
    <property type="protein sequence ID" value="SFJ55175.1"/>
    <property type="molecule type" value="Genomic_DNA"/>
</dbReference>
<dbReference type="GO" id="GO:0047429">
    <property type="term" value="F:nucleoside triphosphate diphosphatase activity"/>
    <property type="evidence" value="ECO:0007669"/>
    <property type="project" value="InterPro"/>
</dbReference>
<organism evidence="10 11">
    <name type="scientific">Marinobacter persicus</name>
    <dbReference type="NCBI Taxonomy" id="930118"/>
    <lineage>
        <taxon>Bacteria</taxon>
        <taxon>Pseudomonadati</taxon>
        <taxon>Pseudomonadota</taxon>
        <taxon>Gammaproteobacteria</taxon>
        <taxon>Pseudomonadales</taxon>
        <taxon>Marinobacteraceae</taxon>
        <taxon>Marinobacter</taxon>
    </lineage>
</organism>
<dbReference type="RefSeq" id="WP_091702439.1">
    <property type="nucleotide sequence ID" value="NZ_BMYN01000003.1"/>
</dbReference>
<dbReference type="NCBIfam" id="TIGR00172">
    <property type="entry name" value="maf"/>
    <property type="match status" value="1"/>
</dbReference>
<dbReference type="Pfam" id="PF02545">
    <property type="entry name" value="Maf"/>
    <property type="match status" value="1"/>
</dbReference>
<dbReference type="GO" id="GO:0005737">
    <property type="term" value="C:cytoplasm"/>
    <property type="evidence" value="ECO:0007669"/>
    <property type="project" value="UniProtKB-SubCell"/>
</dbReference>
<comment type="cofactor">
    <cofactor evidence="9">
        <name>a divalent metal cation</name>
        <dbReference type="ChEBI" id="CHEBI:60240"/>
    </cofactor>
</comment>
<evidence type="ECO:0000256" key="4">
    <source>
        <dbReference type="ARBA" id="ARBA00023080"/>
    </source>
</evidence>
<keyword evidence="2 9" id="KW-0963">Cytoplasm</keyword>
<evidence type="ECO:0000256" key="9">
    <source>
        <dbReference type="HAMAP-Rule" id="MF_00528"/>
    </source>
</evidence>
<evidence type="ECO:0000256" key="1">
    <source>
        <dbReference type="ARBA" id="ARBA00004496"/>
    </source>
</evidence>
<dbReference type="PIRSF" id="PIRSF006305">
    <property type="entry name" value="Maf"/>
    <property type="match status" value="1"/>
</dbReference>
<evidence type="ECO:0000256" key="2">
    <source>
        <dbReference type="ARBA" id="ARBA00022490"/>
    </source>
</evidence>
<feature type="site" description="Important for substrate specificity" evidence="9">
    <location>
        <position position="72"/>
    </location>
</feature>
<dbReference type="AlphaFoldDB" id="A0A1I3S908"/>
<evidence type="ECO:0000313" key="10">
    <source>
        <dbReference type="EMBL" id="SFJ55175.1"/>
    </source>
</evidence>
<keyword evidence="3 9" id="KW-0378">Hydrolase</keyword>
<evidence type="ECO:0000256" key="6">
    <source>
        <dbReference type="ARBA" id="ARBA00053369"/>
    </source>
</evidence>
<dbReference type="FunFam" id="3.90.950.10:FF:000005">
    <property type="entry name" value="7-methyl-GTP pyrophosphatase"/>
    <property type="match status" value="1"/>
</dbReference>